<dbReference type="Proteomes" id="UP001583177">
    <property type="component" value="Unassembled WGS sequence"/>
</dbReference>
<proteinExistence type="inferred from homology"/>
<accession>A0ABR3WGP6</accession>
<keyword evidence="4" id="KW-0288">FMN</keyword>
<comment type="caution">
    <text evidence="7">The sequence shown here is derived from an EMBL/GenBank/DDBJ whole genome shotgun (WGS) entry which is preliminary data.</text>
</comment>
<dbReference type="EMBL" id="JAWRVE010000086">
    <property type="protein sequence ID" value="KAL1861443.1"/>
    <property type="molecule type" value="Genomic_DNA"/>
</dbReference>
<dbReference type="InterPro" id="IPR000415">
    <property type="entry name" value="Nitroreductase-like"/>
</dbReference>
<dbReference type="Pfam" id="PF00881">
    <property type="entry name" value="Nitroreductase"/>
    <property type="match status" value="1"/>
</dbReference>
<evidence type="ECO:0000256" key="2">
    <source>
        <dbReference type="ARBA" id="ARBA00007118"/>
    </source>
</evidence>
<evidence type="ECO:0000256" key="5">
    <source>
        <dbReference type="ARBA" id="ARBA00023002"/>
    </source>
</evidence>
<evidence type="ECO:0000313" key="8">
    <source>
        <dbReference type="Proteomes" id="UP001583177"/>
    </source>
</evidence>
<keyword evidence="5" id="KW-0560">Oxidoreductase</keyword>
<dbReference type="InterPro" id="IPR029479">
    <property type="entry name" value="Nitroreductase"/>
</dbReference>
<keyword evidence="3" id="KW-0285">Flavoprotein</keyword>
<dbReference type="PANTHER" id="PTHR43673:SF2">
    <property type="entry name" value="NITROREDUCTASE"/>
    <property type="match status" value="1"/>
</dbReference>
<evidence type="ECO:0000313" key="7">
    <source>
        <dbReference type="EMBL" id="KAL1861443.1"/>
    </source>
</evidence>
<evidence type="ECO:0000256" key="1">
    <source>
        <dbReference type="ARBA" id="ARBA00001917"/>
    </source>
</evidence>
<evidence type="ECO:0000259" key="6">
    <source>
        <dbReference type="Pfam" id="PF00881"/>
    </source>
</evidence>
<name>A0ABR3WGP6_9PEZI</name>
<organism evidence="7 8">
    <name type="scientific">Diaporthe australafricana</name>
    <dbReference type="NCBI Taxonomy" id="127596"/>
    <lineage>
        <taxon>Eukaryota</taxon>
        <taxon>Fungi</taxon>
        <taxon>Dikarya</taxon>
        <taxon>Ascomycota</taxon>
        <taxon>Pezizomycotina</taxon>
        <taxon>Sordariomycetes</taxon>
        <taxon>Sordariomycetidae</taxon>
        <taxon>Diaporthales</taxon>
        <taxon>Diaporthaceae</taxon>
        <taxon>Diaporthe</taxon>
    </lineage>
</organism>
<protein>
    <recommendedName>
        <fullName evidence="6">Nitroreductase domain-containing protein</fullName>
    </recommendedName>
</protein>
<dbReference type="CDD" id="cd02136">
    <property type="entry name" value="PnbA_NfnB-like"/>
    <property type="match status" value="1"/>
</dbReference>
<gene>
    <name evidence="7" type="ORF">Daus18300_008836</name>
</gene>
<dbReference type="PANTHER" id="PTHR43673">
    <property type="entry name" value="NAD(P)H NITROREDUCTASE YDGI-RELATED"/>
    <property type="match status" value="1"/>
</dbReference>
<reference evidence="7 8" key="1">
    <citation type="journal article" date="2024" name="IMA Fungus">
        <title>IMA Genome - F19 : A genome assembly and annotation guide to empower mycologists, including annotated draft genome sequences of Ceratocystis pirilliformis, Diaporthe australafricana, Fusarium ophioides, Paecilomyces lecythidis, and Sporothrix stenoceras.</title>
        <authorList>
            <person name="Aylward J."/>
            <person name="Wilson A.M."/>
            <person name="Visagie C.M."/>
            <person name="Spraker J."/>
            <person name="Barnes I."/>
            <person name="Buitendag C."/>
            <person name="Ceriani C."/>
            <person name="Del Mar Angel L."/>
            <person name="du Plessis D."/>
            <person name="Fuchs T."/>
            <person name="Gasser K."/>
            <person name="Kramer D."/>
            <person name="Li W."/>
            <person name="Munsamy K."/>
            <person name="Piso A."/>
            <person name="Price J.L."/>
            <person name="Sonnekus B."/>
            <person name="Thomas C."/>
            <person name="van der Nest A."/>
            <person name="van Dijk A."/>
            <person name="van Heerden A."/>
            <person name="van Vuuren N."/>
            <person name="Yilmaz N."/>
            <person name="Duong T.A."/>
            <person name="van der Merwe N.A."/>
            <person name="Wingfield M.J."/>
            <person name="Wingfield B.D."/>
        </authorList>
    </citation>
    <scope>NUCLEOTIDE SEQUENCE [LARGE SCALE GENOMIC DNA]</scope>
    <source>
        <strain evidence="7 8">CMW 18300</strain>
    </source>
</reference>
<evidence type="ECO:0000256" key="4">
    <source>
        <dbReference type="ARBA" id="ARBA00022643"/>
    </source>
</evidence>
<dbReference type="Gene3D" id="3.40.109.10">
    <property type="entry name" value="NADH Oxidase"/>
    <property type="match status" value="1"/>
</dbReference>
<evidence type="ECO:0000256" key="3">
    <source>
        <dbReference type="ARBA" id="ARBA00022630"/>
    </source>
</evidence>
<keyword evidence="8" id="KW-1185">Reference proteome</keyword>
<sequence length="229" mass="24667">MTDENEPPSRTYPLYQAITTRHSSRDYLPTPVPPPQLRRALALAAQHSPSNSNVQPWRLWVLSGGALRALTAALAARAGSDEVPQIPALPPWAVPFRSHLGRTIYGEGWGIAREDHAAHRAAVLRNFEFFGAPVGAVVCMRDDLSSADSLSVGMYLQTLVLALRAEGIDSCVEVSIGGYPEAVRKAVGIPEDMIVICGIAIGFEDPASKVNTLSPERLGLEETTVLMSD</sequence>
<comment type="similarity">
    <text evidence="2">Belongs to the nitroreductase family.</text>
</comment>
<feature type="domain" description="Nitroreductase" evidence="6">
    <location>
        <begin position="18"/>
        <end position="202"/>
    </location>
</feature>
<comment type="cofactor">
    <cofactor evidence="1">
        <name>FMN</name>
        <dbReference type="ChEBI" id="CHEBI:58210"/>
    </cofactor>
</comment>
<dbReference type="SUPFAM" id="SSF55469">
    <property type="entry name" value="FMN-dependent nitroreductase-like"/>
    <property type="match status" value="1"/>
</dbReference>